<dbReference type="Proteomes" id="UP001642484">
    <property type="component" value="Unassembled WGS sequence"/>
</dbReference>
<dbReference type="EMBL" id="CAXAMN010004014">
    <property type="protein sequence ID" value="CAK9007298.1"/>
    <property type="molecule type" value="Genomic_DNA"/>
</dbReference>
<evidence type="ECO:0000313" key="3">
    <source>
        <dbReference type="EMBL" id="CAK9007298.1"/>
    </source>
</evidence>
<feature type="compositionally biased region" description="Low complexity" evidence="2">
    <location>
        <begin position="64"/>
        <end position="74"/>
    </location>
</feature>
<evidence type="ECO:0000313" key="4">
    <source>
        <dbReference type="Proteomes" id="UP001642484"/>
    </source>
</evidence>
<keyword evidence="1" id="KW-0175">Coiled coil</keyword>
<evidence type="ECO:0000256" key="2">
    <source>
        <dbReference type="SAM" id="MobiDB-lite"/>
    </source>
</evidence>
<evidence type="ECO:0000256" key="1">
    <source>
        <dbReference type="SAM" id="Coils"/>
    </source>
</evidence>
<feature type="region of interest" description="Disordered" evidence="2">
    <location>
        <begin position="311"/>
        <end position="359"/>
    </location>
</feature>
<organism evidence="3 4">
    <name type="scientific">Durusdinium trenchii</name>
    <dbReference type="NCBI Taxonomy" id="1381693"/>
    <lineage>
        <taxon>Eukaryota</taxon>
        <taxon>Sar</taxon>
        <taxon>Alveolata</taxon>
        <taxon>Dinophyceae</taxon>
        <taxon>Suessiales</taxon>
        <taxon>Symbiodiniaceae</taxon>
        <taxon>Durusdinium</taxon>
    </lineage>
</organism>
<comment type="caution">
    <text evidence="3">The sequence shown here is derived from an EMBL/GenBank/DDBJ whole genome shotgun (WGS) entry which is preliminary data.</text>
</comment>
<feature type="region of interest" description="Disordered" evidence="2">
    <location>
        <begin position="64"/>
        <end position="87"/>
    </location>
</feature>
<reference evidence="3 4" key="1">
    <citation type="submission" date="2024-02" db="EMBL/GenBank/DDBJ databases">
        <authorList>
            <person name="Chen Y."/>
            <person name="Shah S."/>
            <person name="Dougan E. K."/>
            <person name="Thang M."/>
            <person name="Chan C."/>
        </authorList>
    </citation>
    <scope>NUCLEOTIDE SEQUENCE [LARGE SCALE GENOMIC DNA]</scope>
</reference>
<accession>A0ABP0IZ16</accession>
<feature type="coiled-coil region" evidence="1">
    <location>
        <begin position="178"/>
        <end position="306"/>
    </location>
</feature>
<keyword evidence="4" id="KW-1185">Reference proteome</keyword>
<feature type="compositionally biased region" description="Polar residues" evidence="2">
    <location>
        <begin position="142"/>
        <end position="155"/>
    </location>
</feature>
<gene>
    <name evidence="3" type="ORF">CCMP2556_LOCUS8783</name>
</gene>
<feature type="region of interest" description="Disordered" evidence="2">
    <location>
        <begin position="130"/>
        <end position="157"/>
    </location>
</feature>
<feature type="compositionally biased region" description="Basic and acidic residues" evidence="2">
    <location>
        <begin position="325"/>
        <end position="338"/>
    </location>
</feature>
<sequence length="359" mass="39585">MKMAQSRLEAGTLARVHGLRTVAELNGSTVHLHKWDVVAQRWIVSLQDGSVKSIRPQNLLRLPSSRASFSSPPAHTEATGDASQSGAQFDREELKSLARQMLTDCEADQVLDALSTEELLELVQTLQTDASGGYPRGEETQPAASAANTQATSMSPERGGFQERLEHLELEEARVKSLVEAQSKLAKELEAREEALRLAEERLEQRRAEPPEAVAVKIPFVISDEESPALKAERAELQRLRDEVEATAREMEARQQAAKQQAKNFEERELQLLEEESAQLHAASALKEEEARLEMQRRSLGMLQQALLKGASEAKGPATGVTTEHSLDDETFNQHEETAAGASSGGDDEVWELDWSSAF</sequence>
<protein>
    <submittedName>
        <fullName evidence="3">Uncharacterized protein</fullName>
    </submittedName>
</protein>
<proteinExistence type="predicted"/>
<name>A0ABP0IZ16_9DINO</name>